<protein>
    <submittedName>
        <fullName evidence="1">Aminotransferase class IV</fullName>
    </submittedName>
</protein>
<dbReference type="Pfam" id="PF01063">
    <property type="entry name" value="Aminotran_4"/>
    <property type="match status" value="1"/>
</dbReference>
<accession>A0ABW2TSA1</accession>
<keyword evidence="2" id="KW-1185">Reference proteome</keyword>
<evidence type="ECO:0000313" key="2">
    <source>
        <dbReference type="Proteomes" id="UP001596512"/>
    </source>
</evidence>
<keyword evidence="1" id="KW-0032">Aminotransferase</keyword>
<evidence type="ECO:0000313" key="1">
    <source>
        <dbReference type="EMBL" id="MFC7616700.1"/>
    </source>
</evidence>
<dbReference type="InterPro" id="IPR001544">
    <property type="entry name" value="Aminotrans_IV"/>
</dbReference>
<dbReference type="EMBL" id="JBHTEY010000004">
    <property type="protein sequence ID" value="MFC7616700.1"/>
    <property type="molecule type" value="Genomic_DNA"/>
</dbReference>
<dbReference type="GO" id="GO:0008483">
    <property type="term" value="F:transaminase activity"/>
    <property type="evidence" value="ECO:0007669"/>
    <property type="project" value="UniProtKB-KW"/>
</dbReference>
<organism evidence="1 2">
    <name type="scientific">Actinokineospora soli</name>
    <dbReference type="NCBI Taxonomy" id="1048753"/>
    <lineage>
        <taxon>Bacteria</taxon>
        <taxon>Bacillati</taxon>
        <taxon>Actinomycetota</taxon>
        <taxon>Actinomycetes</taxon>
        <taxon>Pseudonocardiales</taxon>
        <taxon>Pseudonocardiaceae</taxon>
        <taxon>Actinokineospora</taxon>
    </lineage>
</organism>
<keyword evidence="1" id="KW-0808">Transferase</keyword>
<reference evidence="2" key="1">
    <citation type="journal article" date="2019" name="Int. J. Syst. Evol. Microbiol.">
        <title>The Global Catalogue of Microorganisms (GCM) 10K type strain sequencing project: providing services to taxonomists for standard genome sequencing and annotation.</title>
        <authorList>
            <consortium name="The Broad Institute Genomics Platform"/>
            <consortium name="The Broad Institute Genome Sequencing Center for Infectious Disease"/>
            <person name="Wu L."/>
            <person name="Ma J."/>
        </authorList>
    </citation>
    <scope>NUCLEOTIDE SEQUENCE [LARGE SCALE GENOMIC DNA]</scope>
    <source>
        <strain evidence="2">JCM 17695</strain>
    </source>
</reference>
<comment type="caution">
    <text evidence="1">The sequence shown here is derived from an EMBL/GenBank/DDBJ whole genome shotgun (WGS) entry which is preliminary data.</text>
</comment>
<gene>
    <name evidence="1" type="ORF">ACFQV2_27815</name>
</gene>
<dbReference type="InterPro" id="IPR036038">
    <property type="entry name" value="Aminotransferase-like"/>
</dbReference>
<proteinExistence type="predicted"/>
<sequence>MAEELEVVVETFPLRDAGGALAVRTAGYGRDLPQIKHVGTFGLFYQRRLARMAGFDDALFAPDDEIAEGATWNICFRDAAGTIVWPSAPALPGVSAALIQNGLSRLGHKHEVRSVTVADLPGFEAAFASNALAPVRPITKIDEVEYAVDEETAALLRRAHDLVPEERV</sequence>
<dbReference type="Proteomes" id="UP001596512">
    <property type="component" value="Unassembled WGS sequence"/>
</dbReference>
<dbReference type="SUPFAM" id="SSF56752">
    <property type="entry name" value="D-aminoacid aminotransferase-like PLP-dependent enzymes"/>
    <property type="match status" value="1"/>
</dbReference>
<dbReference type="Gene3D" id="3.20.10.10">
    <property type="entry name" value="D-amino Acid Aminotransferase, subunit A, domain 2"/>
    <property type="match status" value="1"/>
</dbReference>
<name>A0ABW2TSA1_9PSEU</name>
<dbReference type="InterPro" id="IPR043132">
    <property type="entry name" value="BCAT-like_C"/>
</dbReference>